<organism evidence="1 2">
    <name type="scientific">Datura stramonium</name>
    <name type="common">Jimsonweed</name>
    <name type="synonym">Common thornapple</name>
    <dbReference type="NCBI Taxonomy" id="4076"/>
    <lineage>
        <taxon>Eukaryota</taxon>
        <taxon>Viridiplantae</taxon>
        <taxon>Streptophyta</taxon>
        <taxon>Embryophyta</taxon>
        <taxon>Tracheophyta</taxon>
        <taxon>Spermatophyta</taxon>
        <taxon>Magnoliopsida</taxon>
        <taxon>eudicotyledons</taxon>
        <taxon>Gunneridae</taxon>
        <taxon>Pentapetalae</taxon>
        <taxon>asterids</taxon>
        <taxon>lamiids</taxon>
        <taxon>Solanales</taxon>
        <taxon>Solanaceae</taxon>
        <taxon>Solanoideae</taxon>
        <taxon>Datureae</taxon>
        <taxon>Datura</taxon>
    </lineage>
</organism>
<dbReference type="Proteomes" id="UP000823775">
    <property type="component" value="Unassembled WGS sequence"/>
</dbReference>
<reference evidence="1 2" key="1">
    <citation type="journal article" date="2021" name="BMC Genomics">
        <title>Datura genome reveals duplications of psychoactive alkaloid biosynthetic genes and high mutation rate following tissue culture.</title>
        <authorList>
            <person name="Rajewski A."/>
            <person name="Carter-House D."/>
            <person name="Stajich J."/>
            <person name="Litt A."/>
        </authorList>
    </citation>
    <scope>NUCLEOTIDE SEQUENCE [LARGE SCALE GENOMIC DNA]</scope>
    <source>
        <strain evidence="1">AR-01</strain>
    </source>
</reference>
<evidence type="ECO:0000313" key="1">
    <source>
        <dbReference type="EMBL" id="MCD9638948.1"/>
    </source>
</evidence>
<protein>
    <submittedName>
        <fullName evidence="1">Uncharacterized protein</fullName>
    </submittedName>
</protein>
<accession>A0ABS8UY68</accession>
<keyword evidence="2" id="KW-1185">Reference proteome</keyword>
<gene>
    <name evidence="1" type="ORF">HAX54_023171</name>
</gene>
<comment type="caution">
    <text evidence="1">The sequence shown here is derived from an EMBL/GenBank/DDBJ whole genome shotgun (WGS) entry which is preliminary data.</text>
</comment>
<dbReference type="EMBL" id="JACEIK010002804">
    <property type="protein sequence ID" value="MCD9638948.1"/>
    <property type="molecule type" value="Genomic_DNA"/>
</dbReference>
<evidence type="ECO:0000313" key="2">
    <source>
        <dbReference type="Proteomes" id="UP000823775"/>
    </source>
</evidence>
<proteinExistence type="predicted"/>
<sequence length="167" mass="18106">MDMDFDKQGLEVDNSLFGCCRYCKELVEDDRVSGRFQHIGKACNAVKSWILPDLISFSKISPIMMASMNFCPIMEYSGLEVVEDYKWYWRMVDLLVLRGGVYTGDGFSGFAGVVGGRSLLVGEGCYGGKCSGTGESSDGKRGGFGAVLLGSGSGLWSVMDKLVKSLT</sequence>
<name>A0ABS8UY68_DATST</name>